<keyword evidence="10" id="KW-1185">Reference proteome</keyword>
<keyword evidence="3" id="KW-0813">Transport</keyword>
<keyword evidence="6 8" id="KW-1133">Transmembrane helix</keyword>
<feature type="transmembrane region" description="Helical" evidence="8">
    <location>
        <begin position="70"/>
        <end position="89"/>
    </location>
</feature>
<dbReference type="InterPro" id="IPR052017">
    <property type="entry name" value="TSUP"/>
</dbReference>
<dbReference type="RefSeq" id="WP_216631959.1">
    <property type="nucleotide sequence ID" value="NZ_JAHLQN010000001.1"/>
</dbReference>
<dbReference type="Pfam" id="PF01925">
    <property type="entry name" value="TauE"/>
    <property type="match status" value="1"/>
</dbReference>
<proteinExistence type="inferred from homology"/>
<feature type="transmembrane region" description="Helical" evidence="8">
    <location>
        <begin position="101"/>
        <end position="118"/>
    </location>
</feature>
<evidence type="ECO:0000256" key="1">
    <source>
        <dbReference type="ARBA" id="ARBA00004651"/>
    </source>
</evidence>
<comment type="caution">
    <text evidence="9">The sequence shown here is derived from an EMBL/GenBank/DDBJ whole genome shotgun (WGS) entry which is preliminary data.</text>
</comment>
<feature type="transmembrane region" description="Helical" evidence="8">
    <location>
        <begin position="231"/>
        <end position="251"/>
    </location>
</feature>
<name>A0ABS6F861_9FIRM</name>
<evidence type="ECO:0000256" key="7">
    <source>
        <dbReference type="ARBA" id="ARBA00023136"/>
    </source>
</evidence>
<organism evidence="9 10">
    <name type="scientific">Dysosmobacter acutus</name>
    <dbReference type="NCBI Taxonomy" id="2841504"/>
    <lineage>
        <taxon>Bacteria</taxon>
        <taxon>Bacillati</taxon>
        <taxon>Bacillota</taxon>
        <taxon>Clostridia</taxon>
        <taxon>Eubacteriales</taxon>
        <taxon>Oscillospiraceae</taxon>
        <taxon>Dysosmobacter</taxon>
    </lineage>
</organism>
<gene>
    <name evidence="9" type="ORF">KQI82_06015</name>
</gene>
<sequence>MTLTLPMVLIAVVGVFLASFVDAIAGGGGIVSLPTYLLAGLPMHMALGTNKVSASLGSIASTGRFLKNGYVTWSLALPAVVLALTGSALGTRLQLLIDEKYLQLLLLIVLPVVAFVVLRQRSFPEEPGEIDPKKQAAVVLAAALVIGSYDGFYGPGTGTFLLLIFTRWGKMDVRTAGGNVKVVNLASGLSSMVTAMLHGQVFWQLGLIATAASFAGHFVGAGLAIRNGSRIVRPVVLVVLVLLAVKVLSGLL</sequence>
<comment type="similarity">
    <text evidence="2 8">Belongs to the 4-toluene sulfonate uptake permease (TSUP) (TC 2.A.102) family.</text>
</comment>
<keyword evidence="4 8" id="KW-1003">Cell membrane</keyword>
<accession>A0ABS6F861</accession>
<dbReference type="PANTHER" id="PTHR30269">
    <property type="entry name" value="TRANSMEMBRANE PROTEIN YFCA"/>
    <property type="match status" value="1"/>
</dbReference>
<evidence type="ECO:0000256" key="6">
    <source>
        <dbReference type="ARBA" id="ARBA00022989"/>
    </source>
</evidence>
<evidence type="ECO:0000256" key="5">
    <source>
        <dbReference type="ARBA" id="ARBA00022692"/>
    </source>
</evidence>
<evidence type="ECO:0000313" key="9">
    <source>
        <dbReference type="EMBL" id="MBU5626478.1"/>
    </source>
</evidence>
<evidence type="ECO:0000256" key="4">
    <source>
        <dbReference type="ARBA" id="ARBA00022475"/>
    </source>
</evidence>
<dbReference type="PANTHER" id="PTHR30269:SF0">
    <property type="entry name" value="MEMBRANE TRANSPORTER PROTEIN YFCA-RELATED"/>
    <property type="match status" value="1"/>
</dbReference>
<protein>
    <recommendedName>
        <fullName evidence="8">Probable membrane transporter protein</fullName>
    </recommendedName>
</protein>
<evidence type="ECO:0000256" key="2">
    <source>
        <dbReference type="ARBA" id="ARBA00009142"/>
    </source>
</evidence>
<dbReference type="EMBL" id="JAHLQN010000001">
    <property type="protein sequence ID" value="MBU5626478.1"/>
    <property type="molecule type" value="Genomic_DNA"/>
</dbReference>
<reference evidence="9 10" key="1">
    <citation type="submission" date="2021-06" db="EMBL/GenBank/DDBJ databases">
        <authorList>
            <person name="Sun Q."/>
            <person name="Li D."/>
        </authorList>
    </citation>
    <scope>NUCLEOTIDE SEQUENCE [LARGE SCALE GENOMIC DNA]</scope>
    <source>
        <strain evidence="9 10">MSJ-2</strain>
    </source>
</reference>
<evidence type="ECO:0000256" key="8">
    <source>
        <dbReference type="RuleBase" id="RU363041"/>
    </source>
</evidence>
<keyword evidence="7 8" id="KW-0472">Membrane</keyword>
<keyword evidence="5 8" id="KW-0812">Transmembrane</keyword>
<evidence type="ECO:0000256" key="3">
    <source>
        <dbReference type="ARBA" id="ARBA00022448"/>
    </source>
</evidence>
<evidence type="ECO:0000313" key="10">
    <source>
        <dbReference type="Proteomes" id="UP000787672"/>
    </source>
</evidence>
<dbReference type="Proteomes" id="UP000787672">
    <property type="component" value="Unassembled WGS sequence"/>
</dbReference>
<feature type="transmembrane region" description="Helical" evidence="8">
    <location>
        <begin position="201"/>
        <end position="224"/>
    </location>
</feature>
<dbReference type="InterPro" id="IPR002781">
    <property type="entry name" value="TM_pro_TauE-like"/>
</dbReference>
<comment type="subcellular location">
    <subcellularLocation>
        <location evidence="1 8">Cell membrane</location>
        <topology evidence="1 8">Multi-pass membrane protein</topology>
    </subcellularLocation>
</comment>
<feature type="transmembrane region" description="Helical" evidence="8">
    <location>
        <begin position="138"/>
        <end position="165"/>
    </location>
</feature>